<keyword evidence="3" id="KW-0732">Signal</keyword>
<dbReference type="SUPFAM" id="SSF49854">
    <property type="entry name" value="Spermadhesin, CUB domain"/>
    <property type="match status" value="1"/>
</dbReference>
<feature type="compositionally biased region" description="Polar residues" evidence="1">
    <location>
        <begin position="495"/>
        <end position="509"/>
    </location>
</feature>
<accession>A0AA36BWX1</accession>
<feature type="region of interest" description="Disordered" evidence="1">
    <location>
        <begin position="495"/>
        <end position="515"/>
    </location>
</feature>
<keyword evidence="2" id="KW-0812">Transmembrane</keyword>
<dbReference type="Gene3D" id="2.60.120.290">
    <property type="entry name" value="Spermadhesin, CUB domain"/>
    <property type="match status" value="1"/>
</dbReference>
<feature type="compositionally biased region" description="Low complexity" evidence="1">
    <location>
        <begin position="540"/>
        <end position="567"/>
    </location>
</feature>
<evidence type="ECO:0000256" key="2">
    <source>
        <dbReference type="SAM" id="Phobius"/>
    </source>
</evidence>
<feature type="signal peptide" evidence="3">
    <location>
        <begin position="1"/>
        <end position="21"/>
    </location>
</feature>
<dbReference type="InterPro" id="IPR035914">
    <property type="entry name" value="Sperma_CUB_dom_sf"/>
</dbReference>
<protein>
    <recommendedName>
        <fullName evidence="6">CUB domain-containing protein</fullName>
    </recommendedName>
</protein>
<dbReference type="CDD" id="cd22823">
    <property type="entry name" value="Gal_Rha_Lectin"/>
    <property type="match status" value="1"/>
</dbReference>
<evidence type="ECO:0000313" key="4">
    <source>
        <dbReference type="EMBL" id="CAI9741834.1"/>
    </source>
</evidence>
<evidence type="ECO:0000313" key="5">
    <source>
        <dbReference type="Proteomes" id="UP001162480"/>
    </source>
</evidence>
<dbReference type="AlphaFoldDB" id="A0AA36BWX1"/>
<sequence>MSVIKYYFLLLVYHYLGYGMATEDIWNYCLQDVCGGSSKTLVCDEGSIILIYNVQKATNSAFQNRSFQNFRNSCMGRKECQLNNICPDNKSIRLKVTYTCVKETQRIKSCSQSELSKPKGFIQNEKYPSMSIIGVCQWKIHVPQESFIILRLHDVMLQQPSKGACAVGLRIVTERPCEGHNFTSEIICRSKQSFQSRYFLACGNVTVMQVSNTEMHRFRFWISYEVQTFAANKLSYLYDKNLNCIDSKVGYQTWKVDQVNSPHLSHVSSNHSILSETTKLPFNATSPGSDSDNFNGTLNTSNKMKPSVPLYNLKLILAIGVPLLAIILFVSIGICYWRSKRSKRKNNPVSAKDAAVQTLVSRNIENVRHANGILPLQCSDRHHPAIQEGYSHVADEVPFPEAAKMIDATVNTCEAYTEVDEGQIGTVKPLSDRFRYHIARSLPALPGKKSSSNDEWTSTRSRGSSSRASIGSENDYQKAIYEEIPDYYECKKHPSNYSPRVSEPSSVETDSGIESEDKLARSRLERIQNPTNPGALPPYSNLNSNLKTNTNSSSSSTSSSSSGSHKSPPIPALNPRGEIKSDDMSQDVTDPKYHVVERNCTQNNVGETNCRGHSIARSGDDGLVLLENEIYEPYYQQTD</sequence>
<feature type="compositionally biased region" description="Basic and acidic residues" evidence="1">
    <location>
        <begin position="577"/>
        <end position="593"/>
    </location>
</feature>
<evidence type="ECO:0008006" key="6">
    <source>
        <dbReference type="Google" id="ProtNLM"/>
    </source>
</evidence>
<keyword evidence="2" id="KW-1133">Transmembrane helix</keyword>
<evidence type="ECO:0000256" key="1">
    <source>
        <dbReference type="SAM" id="MobiDB-lite"/>
    </source>
</evidence>
<gene>
    <name evidence="4" type="ORF">OCTVUL_1B023840</name>
</gene>
<keyword evidence="2" id="KW-0472">Membrane</keyword>
<dbReference type="Proteomes" id="UP001162480">
    <property type="component" value="Chromosome 27"/>
</dbReference>
<feature type="transmembrane region" description="Helical" evidence="2">
    <location>
        <begin position="315"/>
        <end position="337"/>
    </location>
</feature>
<feature type="region of interest" description="Disordered" evidence="1">
    <location>
        <begin position="528"/>
        <end position="593"/>
    </location>
</feature>
<reference evidence="4" key="1">
    <citation type="submission" date="2023-08" db="EMBL/GenBank/DDBJ databases">
        <authorList>
            <person name="Alioto T."/>
            <person name="Alioto T."/>
            <person name="Gomez Garrido J."/>
        </authorList>
    </citation>
    <scope>NUCLEOTIDE SEQUENCE</scope>
</reference>
<evidence type="ECO:0000256" key="3">
    <source>
        <dbReference type="SAM" id="SignalP"/>
    </source>
</evidence>
<feature type="region of interest" description="Disordered" evidence="1">
    <location>
        <begin position="444"/>
        <end position="472"/>
    </location>
</feature>
<keyword evidence="5" id="KW-1185">Reference proteome</keyword>
<organism evidence="4 5">
    <name type="scientific">Octopus vulgaris</name>
    <name type="common">Common octopus</name>
    <dbReference type="NCBI Taxonomy" id="6645"/>
    <lineage>
        <taxon>Eukaryota</taxon>
        <taxon>Metazoa</taxon>
        <taxon>Spiralia</taxon>
        <taxon>Lophotrochozoa</taxon>
        <taxon>Mollusca</taxon>
        <taxon>Cephalopoda</taxon>
        <taxon>Coleoidea</taxon>
        <taxon>Octopodiformes</taxon>
        <taxon>Octopoda</taxon>
        <taxon>Incirrata</taxon>
        <taxon>Octopodidae</taxon>
        <taxon>Octopus</taxon>
    </lineage>
</organism>
<feature type="chain" id="PRO_5041440039" description="CUB domain-containing protein" evidence="3">
    <location>
        <begin position="22"/>
        <end position="639"/>
    </location>
</feature>
<name>A0AA36BWX1_OCTVU</name>
<feature type="compositionally biased region" description="Low complexity" evidence="1">
    <location>
        <begin position="458"/>
        <end position="472"/>
    </location>
</feature>
<dbReference type="EMBL" id="OX597840">
    <property type="protein sequence ID" value="CAI9741834.1"/>
    <property type="molecule type" value="Genomic_DNA"/>
</dbReference>
<proteinExistence type="predicted"/>